<dbReference type="Pfam" id="PF06082">
    <property type="entry name" value="YjbH"/>
    <property type="match status" value="1"/>
</dbReference>
<dbReference type="EMBL" id="WAEL01000007">
    <property type="protein sequence ID" value="NID12277.1"/>
    <property type="molecule type" value="Genomic_DNA"/>
</dbReference>
<gene>
    <name evidence="2" type="ORF">F7231_19040</name>
</gene>
<name>A0ABX0QMP1_9BACT</name>
<sequence length="637" mass="71562">MNFAQKIFIALLAVATAGIPVRLQAQMNISGKPGLIYIPSAELTQDGTFSIGYNFNPANYAFRFNRKNSESIAYVNLTLLPRLEVTINLLNPNGPINYGARGIGDRQVDLKYGLISENEKRPSIAAIMSAPFGIDNSLITYALVATKHLPISRSVTAGVTVGMGSPYSIYRAEVRNDQNSDIFSGYTWKDKRTLPYHYLSGPFGGVNLNLARKGGLMVEWDSQHLNIGAYTTLFRHLTLQAGLLNGQQLTLGTSYTTNLLHPDRSDRRPQGQPRQADLAPSTIDHTLSPAEQQRELTDFENRKVDTARHLVLYEQRLYRNPFKGMKKLATALGTEGGAAYIPLFQGVPIARYHLGKTPAAATLSQQDRADLAAIHPFDSRGYKLDFRLQPEFIGQFGFRDQLVEAKTNLLLQSQLYLHKGLVLNWGVTLPIANTLDNQALNVRPAPTFINQFLALNGHQFMSLSAGLFYTDQYGVNVQFRDADITKRWSFGLESGLTGFYYFPENGFYYESLKHFMFLADVAYRIPNRDLTIKLSGGQYLYADRGARVDLIRQLGDVEVGFYAMKTRQGGTGGFSFAIPLPPGQIAQSRRVRLRSTDEFRWEYAYSRGYNIGTRYRLGYQLDALLRQYHSSYLQNQH</sequence>
<comment type="caution">
    <text evidence="2">The sequence shown here is derived from an EMBL/GenBank/DDBJ whole genome shotgun (WGS) entry which is preliminary data.</text>
</comment>
<dbReference type="Proteomes" id="UP000606008">
    <property type="component" value="Unassembled WGS sequence"/>
</dbReference>
<reference evidence="3" key="2">
    <citation type="submission" date="2023-07" db="EMBL/GenBank/DDBJ databases">
        <authorList>
            <person name="Jung D.-H."/>
        </authorList>
    </citation>
    <scope>NUCLEOTIDE SEQUENCE [LARGE SCALE GENOMIC DNA]</scope>
    <source>
        <strain evidence="3">JA-25</strain>
    </source>
</reference>
<dbReference type="InterPro" id="IPR010344">
    <property type="entry name" value="YbjH"/>
</dbReference>
<proteinExistence type="predicted"/>
<evidence type="ECO:0000256" key="1">
    <source>
        <dbReference type="SAM" id="MobiDB-lite"/>
    </source>
</evidence>
<evidence type="ECO:0000313" key="3">
    <source>
        <dbReference type="Proteomes" id="UP000606008"/>
    </source>
</evidence>
<accession>A0ABX0QMP1</accession>
<feature type="region of interest" description="Disordered" evidence="1">
    <location>
        <begin position="257"/>
        <end position="281"/>
    </location>
</feature>
<protein>
    <submittedName>
        <fullName evidence="2">YjbH domain-containing protein</fullName>
    </submittedName>
</protein>
<organism evidence="2 3">
    <name type="scientific">Fibrivirga algicola</name>
    <dbReference type="NCBI Taxonomy" id="2950420"/>
    <lineage>
        <taxon>Bacteria</taxon>
        <taxon>Pseudomonadati</taxon>
        <taxon>Bacteroidota</taxon>
        <taxon>Cytophagia</taxon>
        <taxon>Cytophagales</taxon>
        <taxon>Spirosomataceae</taxon>
        <taxon>Fibrivirga</taxon>
    </lineage>
</organism>
<keyword evidence="3" id="KW-1185">Reference proteome</keyword>
<dbReference type="RefSeq" id="WP_166693119.1">
    <property type="nucleotide sequence ID" value="NZ_WAEL01000007.1"/>
</dbReference>
<evidence type="ECO:0000313" key="2">
    <source>
        <dbReference type="EMBL" id="NID12277.1"/>
    </source>
</evidence>
<reference evidence="3" key="1">
    <citation type="submission" date="2019-09" db="EMBL/GenBank/DDBJ databases">
        <authorList>
            <person name="Jung D.-H."/>
        </authorList>
    </citation>
    <scope>NUCLEOTIDE SEQUENCE [LARGE SCALE GENOMIC DNA]</scope>
    <source>
        <strain evidence="3">JA-25</strain>
    </source>
</reference>